<comment type="caution">
    <text evidence="1">The sequence shown here is derived from an EMBL/GenBank/DDBJ whole genome shotgun (WGS) entry which is preliminary data.</text>
</comment>
<dbReference type="EMBL" id="JAAUVV010000012">
    <property type="protein sequence ID" value="NJJ04093.1"/>
    <property type="molecule type" value="Genomic_DNA"/>
</dbReference>
<gene>
    <name evidence="1" type="ORF">HC138_06990</name>
</gene>
<dbReference type="AlphaFoldDB" id="A0AAP6XMR1"/>
<name>A0AAP6XMR1_9CORY</name>
<protein>
    <submittedName>
        <fullName evidence="1">IS256 family transposase</fullName>
    </submittedName>
</protein>
<accession>A0AAP6XMR1</accession>
<evidence type="ECO:0000313" key="2">
    <source>
        <dbReference type="Proteomes" id="UP000591626"/>
    </source>
</evidence>
<proteinExistence type="predicted"/>
<organism evidence="1 2">
    <name type="scientific">Corynebacterium coyleae</name>
    <dbReference type="NCBI Taxonomy" id="53374"/>
    <lineage>
        <taxon>Bacteria</taxon>
        <taxon>Bacillati</taxon>
        <taxon>Actinomycetota</taxon>
        <taxon>Actinomycetes</taxon>
        <taxon>Mycobacteriales</taxon>
        <taxon>Corynebacteriaceae</taxon>
        <taxon>Corynebacterium</taxon>
    </lineage>
</organism>
<feature type="non-terminal residue" evidence="1">
    <location>
        <position position="1"/>
    </location>
</feature>
<evidence type="ECO:0000313" key="1">
    <source>
        <dbReference type="EMBL" id="NJJ04093.1"/>
    </source>
</evidence>
<sequence length="163" mass="18928">KDWLNEKTQVKDPKTGKDTLVWTHVNVRKAYNSLNHLWRNDLLFVYLKPPKGVLEPHRIKSTTNSLEGGINAQLKLLARTHRGRRGEHQRKMLDWWLYLKTELPGDPIHIARQSNWGQDQLAKVTTLTRNENQADYETGRPALYDNGIDTEYTHSIGIQKGHI</sequence>
<reference evidence="1 2" key="1">
    <citation type="submission" date="2020-03" db="EMBL/GenBank/DDBJ databases">
        <title>Draft genome sequences of bacterial isolates from the female urobiome.</title>
        <authorList>
            <person name="Miller-Ensminger T."/>
            <person name="Wolfe A.J."/>
            <person name="Putonti C."/>
        </authorList>
    </citation>
    <scope>NUCLEOTIDE SEQUENCE [LARGE SCALE GENOMIC DNA]</scope>
    <source>
        <strain evidence="1 2">UMB8490</strain>
    </source>
</reference>
<dbReference type="Proteomes" id="UP000591626">
    <property type="component" value="Unassembled WGS sequence"/>
</dbReference>